<name>A0A8S9NP49_BRACR</name>
<organism evidence="1 2">
    <name type="scientific">Brassica cretica</name>
    <name type="common">Mustard</name>
    <dbReference type="NCBI Taxonomy" id="69181"/>
    <lineage>
        <taxon>Eukaryota</taxon>
        <taxon>Viridiplantae</taxon>
        <taxon>Streptophyta</taxon>
        <taxon>Embryophyta</taxon>
        <taxon>Tracheophyta</taxon>
        <taxon>Spermatophyta</taxon>
        <taxon>Magnoliopsida</taxon>
        <taxon>eudicotyledons</taxon>
        <taxon>Gunneridae</taxon>
        <taxon>Pentapetalae</taxon>
        <taxon>rosids</taxon>
        <taxon>malvids</taxon>
        <taxon>Brassicales</taxon>
        <taxon>Brassicaceae</taxon>
        <taxon>Brassiceae</taxon>
        <taxon>Brassica</taxon>
    </lineage>
</organism>
<reference evidence="1" key="1">
    <citation type="submission" date="2019-12" db="EMBL/GenBank/DDBJ databases">
        <title>Genome sequencing and annotation of Brassica cretica.</title>
        <authorList>
            <person name="Studholme D.J."/>
            <person name="Sarris P."/>
        </authorList>
    </citation>
    <scope>NUCLEOTIDE SEQUENCE</scope>
    <source>
        <strain evidence="1">PFS-109/04</strain>
        <tissue evidence="1">Leaf</tissue>
    </source>
</reference>
<comment type="caution">
    <text evidence="1">The sequence shown here is derived from an EMBL/GenBank/DDBJ whole genome shotgun (WGS) entry which is preliminary data.</text>
</comment>
<evidence type="ECO:0000313" key="1">
    <source>
        <dbReference type="EMBL" id="KAF3504376.1"/>
    </source>
</evidence>
<evidence type="ECO:0000313" key="2">
    <source>
        <dbReference type="Proteomes" id="UP000712600"/>
    </source>
</evidence>
<dbReference type="Proteomes" id="UP000712600">
    <property type="component" value="Unassembled WGS sequence"/>
</dbReference>
<gene>
    <name evidence="1" type="ORF">F2Q69_00043225</name>
</gene>
<sequence length="348" mass="39911">MDSCRIDILGKFGRYVATEPCACSVDFAQVVRRSSPPFERRKIAADRPSLAVARSLRSDRAWVVRGPMAILELVRGRFGYVSIASGQSVFSGSIEIRTRFYRKALCEDSFFYWKNPKEKNGKSGETSEEGANDKETESFRKGVFRIPLHKPFKEAYYTHRLWMFFRETREKEEDIRRMFCEAREKMRVRITLKKKSNPGQSAIPCTMKGIEFPHALCDIGASVGILPRVMADHLGLQVEPSQELFTFVDCSQKNSGGIVRDLERPSLAVARSLRSDRAWLVRGPMAILELVRGRFGYVSIASGQSVFRLRLEQDFTARLFVKILFMKNNFRKNVHAEFYGDFQTLITL</sequence>
<dbReference type="AlphaFoldDB" id="A0A8S9NP49"/>
<proteinExistence type="predicted"/>
<protein>
    <submittedName>
        <fullName evidence="1">Uncharacterized protein</fullName>
    </submittedName>
</protein>
<accession>A0A8S9NP49</accession>
<dbReference type="EMBL" id="QGKX02001621">
    <property type="protein sequence ID" value="KAF3504376.1"/>
    <property type="molecule type" value="Genomic_DNA"/>
</dbReference>